<dbReference type="Proteomes" id="UP001187343">
    <property type="component" value="Unassembled WGS sequence"/>
</dbReference>
<feature type="region of interest" description="Disordered" evidence="1">
    <location>
        <begin position="1"/>
        <end position="20"/>
    </location>
</feature>
<evidence type="ECO:0000313" key="2">
    <source>
        <dbReference type="EMBL" id="KAK2886907.1"/>
    </source>
</evidence>
<comment type="caution">
    <text evidence="2">The sequence shown here is derived from an EMBL/GenBank/DDBJ whole genome shotgun (WGS) entry which is preliminary data.</text>
</comment>
<keyword evidence="3" id="KW-1185">Reference proteome</keyword>
<protein>
    <submittedName>
        <fullName evidence="2">Uncharacterized protein</fullName>
    </submittedName>
</protein>
<dbReference type="AlphaFoldDB" id="A0AA88PHW6"/>
<dbReference type="EMBL" id="JAUYZG010000015">
    <property type="protein sequence ID" value="KAK2886907.1"/>
    <property type="molecule type" value="Genomic_DNA"/>
</dbReference>
<accession>A0AA88PHW6</accession>
<reference evidence="2" key="1">
    <citation type="submission" date="2023-08" db="EMBL/GenBank/DDBJ databases">
        <title>Chromosome-level Genome Assembly of mud carp (Cirrhinus molitorella).</title>
        <authorList>
            <person name="Liu H."/>
        </authorList>
    </citation>
    <scope>NUCLEOTIDE SEQUENCE</scope>
    <source>
        <strain evidence="2">Prfri</strain>
        <tissue evidence="2">Muscle</tissue>
    </source>
</reference>
<organism evidence="2 3">
    <name type="scientific">Cirrhinus molitorella</name>
    <name type="common">mud carp</name>
    <dbReference type="NCBI Taxonomy" id="172907"/>
    <lineage>
        <taxon>Eukaryota</taxon>
        <taxon>Metazoa</taxon>
        <taxon>Chordata</taxon>
        <taxon>Craniata</taxon>
        <taxon>Vertebrata</taxon>
        <taxon>Euteleostomi</taxon>
        <taxon>Actinopterygii</taxon>
        <taxon>Neopterygii</taxon>
        <taxon>Teleostei</taxon>
        <taxon>Ostariophysi</taxon>
        <taxon>Cypriniformes</taxon>
        <taxon>Cyprinidae</taxon>
        <taxon>Labeoninae</taxon>
        <taxon>Labeonini</taxon>
        <taxon>Cirrhinus</taxon>
    </lineage>
</organism>
<evidence type="ECO:0000313" key="3">
    <source>
        <dbReference type="Proteomes" id="UP001187343"/>
    </source>
</evidence>
<proteinExistence type="predicted"/>
<sequence length="126" mass="14064">MGHRCGVDDGPGVDPGMTGASEPWDGRLTVCRENLALIALTDRKREAYCILSGGLKQILSCSMNRDQCTLHREQELLLCLLTPVYPCSQSKPELCHWVSDWCCELSQQDHHAADLFMETTSHDNCV</sequence>
<gene>
    <name evidence="2" type="ORF">Q8A67_015135</name>
</gene>
<evidence type="ECO:0000256" key="1">
    <source>
        <dbReference type="SAM" id="MobiDB-lite"/>
    </source>
</evidence>
<name>A0AA88PHW6_9TELE</name>